<organism evidence="2 3">
    <name type="scientific">Arxiozyma heterogenica</name>
    <dbReference type="NCBI Taxonomy" id="278026"/>
    <lineage>
        <taxon>Eukaryota</taxon>
        <taxon>Fungi</taxon>
        <taxon>Dikarya</taxon>
        <taxon>Ascomycota</taxon>
        <taxon>Saccharomycotina</taxon>
        <taxon>Saccharomycetes</taxon>
        <taxon>Saccharomycetales</taxon>
        <taxon>Saccharomycetaceae</taxon>
        <taxon>Arxiozyma</taxon>
    </lineage>
</organism>
<dbReference type="CDD" id="cd15465">
    <property type="entry name" value="bS6_mito"/>
    <property type="match status" value="1"/>
</dbReference>
<sequence length="129" mass="14617">MLYELMGIVRVTNTLQGPVEAKELLTSIGKTILSNRGLIRSIIPIGIEQFSSVLKKNQTKYYRGYRFVMLFDSSVGVQSEINRILKKDPRLIRSSIVKINTKRNLDIASSLDRIQSYNSILQKVGSNNI</sequence>
<dbReference type="GO" id="GO:0006412">
    <property type="term" value="P:translation"/>
    <property type="evidence" value="ECO:0007669"/>
    <property type="project" value="InterPro"/>
</dbReference>
<dbReference type="Gene3D" id="3.30.70.60">
    <property type="match status" value="1"/>
</dbReference>
<dbReference type="EMBL" id="JAWIZZ010000074">
    <property type="protein sequence ID" value="KAK5773559.1"/>
    <property type="molecule type" value="Genomic_DNA"/>
</dbReference>
<dbReference type="GO" id="GO:0003735">
    <property type="term" value="F:structural constituent of ribosome"/>
    <property type="evidence" value="ECO:0007669"/>
    <property type="project" value="InterPro"/>
</dbReference>
<comment type="similarity">
    <text evidence="1">Belongs to the bacterial ribosomal protein bS6 family.</text>
</comment>
<evidence type="ECO:0000313" key="2">
    <source>
        <dbReference type="EMBL" id="KAK5773559.1"/>
    </source>
</evidence>
<dbReference type="GO" id="GO:0019843">
    <property type="term" value="F:rRNA binding"/>
    <property type="evidence" value="ECO:0007669"/>
    <property type="project" value="InterPro"/>
</dbReference>
<dbReference type="InterPro" id="IPR014717">
    <property type="entry name" value="Transl_elong_EF1B/ribsomal_bS6"/>
</dbReference>
<dbReference type="NCBIfam" id="TIGR00166">
    <property type="entry name" value="S6"/>
    <property type="match status" value="1"/>
</dbReference>
<name>A0AAN7WFS2_9SACH</name>
<reference evidence="3" key="1">
    <citation type="submission" date="2023-07" db="EMBL/GenBank/DDBJ databases">
        <title>A draft genome of Kazachstania heterogenica Y-27499.</title>
        <authorList>
            <person name="Donic C."/>
            <person name="Kralova J.S."/>
            <person name="Fidel L."/>
            <person name="Ben-Dor S."/>
            <person name="Jung S."/>
        </authorList>
    </citation>
    <scope>NUCLEOTIDE SEQUENCE [LARGE SCALE GENOMIC DNA]</scope>
    <source>
        <strain evidence="3">Y27499</strain>
    </source>
</reference>
<evidence type="ECO:0000313" key="3">
    <source>
        <dbReference type="Proteomes" id="UP001306508"/>
    </source>
</evidence>
<dbReference type="AlphaFoldDB" id="A0AAN7WFS2"/>
<evidence type="ECO:0000256" key="1">
    <source>
        <dbReference type="ARBA" id="ARBA00009512"/>
    </source>
</evidence>
<dbReference type="SUPFAM" id="SSF54995">
    <property type="entry name" value="Ribosomal protein S6"/>
    <property type="match status" value="1"/>
</dbReference>
<dbReference type="InterPro" id="IPR035980">
    <property type="entry name" value="Ribosomal_bS6_sf"/>
</dbReference>
<keyword evidence="3" id="KW-1185">Reference proteome</keyword>
<dbReference type="Pfam" id="PF01250">
    <property type="entry name" value="Ribosomal_S6"/>
    <property type="match status" value="1"/>
</dbReference>
<accession>A0AAN7WFS2</accession>
<dbReference type="InterPro" id="IPR000529">
    <property type="entry name" value="Ribosomal_bS6"/>
</dbReference>
<comment type="caution">
    <text evidence="2">The sequence shown here is derived from an EMBL/GenBank/DDBJ whole genome shotgun (WGS) entry which is preliminary data.</text>
</comment>
<protein>
    <submittedName>
        <fullName evidence="2">Uncharacterized protein</fullName>
    </submittedName>
</protein>
<gene>
    <name evidence="2" type="ORF">RI543_005188</name>
</gene>
<proteinExistence type="inferred from homology"/>
<dbReference type="GO" id="GO:0005840">
    <property type="term" value="C:ribosome"/>
    <property type="evidence" value="ECO:0007669"/>
    <property type="project" value="InterPro"/>
</dbReference>
<dbReference type="Proteomes" id="UP001306508">
    <property type="component" value="Unassembled WGS sequence"/>
</dbReference>